<proteinExistence type="predicted"/>
<reference evidence="1 2" key="1">
    <citation type="submission" date="2019-04" db="EMBL/GenBank/DDBJ databases">
        <title>Pedobacter sp. RP-3-22 sp. nov., isolated from Arctic soil.</title>
        <authorList>
            <person name="Dahal R.H."/>
            <person name="Kim D.-U."/>
        </authorList>
    </citation>
    <scope>NUCLEOTIDE SEQUENCE [LARGE SCALE GENOMIC DNA]</scope>
    <source>
        <strain evidence="1 2">RP-3-22</strain>
    </source>
</reference>
<dbReference type="Proteomes" id="UP000309488">
    <property type="component" value="Unassembled WGS sequence"/>
</dbReference>
<organism evidence="1 2">
    <name type="scientific">Pedobacter polaris</name>
    <dbReference type="NCBI Taxonomy" id="2571273"/>
    <lineage>
        <taxon>Bacteria</taxon>
        <taxon>Pseudomonadati</taxon>
        <taxon>Bacteroidota</taxon>
        <taxon>Sphingobacteriia</taxon>
        <taxon>Sphingobacteriales</taxon>
        <taxon>Sphingobacteriaceae</taxon>
        <taxon>Pedobacter</taxon>
    </lineage>
</organism>
<accession>A0A4U1CVB2</accession>
<comment type="caution">
    <text evidence="1">The sequence shown here is derived from an EMBL/GenBank/DDBJ whole genome shotgun (WGS) entry which is preliminary data.</text>
</comment>
<dbReference type="RefSeq" id="WP_136838028.1">
    <property type="nucleotide sequence ID" value="NZ_SWBR01000001.1"/>
</dbReference>
<evidence type="ECO:0000313" key="1">
    <source>
        <dbReference type="EMBL" id="TKC12115.1"/>
    </source>
</evidence>
<sequence>MNNQLTSNAEALRLFFTEDIYLVKSNEQMPLVEPVTLKVEQATNEVISLPKEILLTDVADEVVNLIVEEPKPEIKKVFDFKYLGKNQKNILILVNDKENEVSTEQGRELLRKLVNAIGLTAKDFALLNYANYTNALYDDLFSFFTSELILAFGVDAKQLGIAESPLHQLAQHGKSRIVFTTNLHDLDADQASKKVLWTSLQQIK</sequence>
<dbReference type="EMBL" id="SWBR01000001">
    <property type="protein sequence ID" value="TKC12115.1"/>
    <property type="molecule type" value="Genomic_DNA"/>
</dbReference>
<keyword evidence="2" id="KW-1185">Reference proteome</keyword>
<protein>
    <submittedName>
        <fullName evidence="1">Uncharacterized protein</fullName>
    </submittedName>
</protein>
<gene>
    <name evidence="1" type="ORF">FA048_00410</name>
</gene>
<dbReference type="AlphaFoldDB" id="A0A4U1CVB2"/>
<dbReference type="OrthoDB" id="797407at2"/>
<evidence type="ECO:0000313" key="2">
    <source>
        <dbReference type="Proteomes" id="UP000309488"/>
    </source>
</evidence>
<name>A0A4U1CVB2_9SPHI</name>